<dbReference type="RefSeq" id="WP_203005771.1">
    <property type="nucleotide sequence ID" value="NZ_JADWYU010000024.1"/>
</dbReference>
<gene>
    <name evidence="2" type="ORF">I7412_04895</name>
</gene>
<feature type="chain" id="PRO_5037029379" description="VWFA domain-containing protein" evidence="1">
    <location>
        <begin position="29"/>
        <end position="268"/>
    </location>
</feature>
<reference evidence="2" key="1">
    <citation type="submission" date="2020-12" db="EMBL/GenBank/DDBJ databases">
        <title>Genomic characterization of non-nitrogen-fixing Frankia strains.</title>
        <authorList>
            <person name="Carlos-Shanley C."/>
            <person name="Guerra T."/>
            <person name="Hahn D."/>
        </authorList>
    </citation>
    <scope>NUCLEOTIDE SEQUENCE</scope>
    <source>
        <strain evidence="2">CN6</strain>
    </source>
</reference>
<evidence type="ECO:0000313" key="2">
    <source>
        <dbReference type="EMBL" id="MBL7626519.1"/>
    </source>
</evidence>
<keyword evidence="3" id="KW-1185">Reference proteome</keyword>
<comment type="caution">
    <text evidence="2">The sequence shown here is derived from an EMBL/GenBank/DDBJ whole genome shotgun (WGS) entry which is preliminary data.</text>
</comment>
<dbReference type="EMBL" id="JAEACQ010000139">
    <property type="protein sequence ID" value="MBL7626519.1"/>
    <property type="molecule type" value="Genomic_DNA"/>
</dbReference>
<organism evidence="2 3">
    <name type="scientific">Frankia nepalensis</name>
    <dbReference type="NCBI Taxonomy" id="1836974"/>
    <lineage>
        <taxon>Bacteria</taxon>
        <taxon>Bacillati</taxon>
        <taxon>Actinomycetota</taxon>
        <taxon>Actinomycetes</taxon>
        <taxon>Frankiales</taxon>
        <taxon>Frankiaceae</taxon>
        <taxon>Frankia</taxon>
    </lineage>
</organism>
<evidence type="ECO:0000313" key="3">
    <source>
        <dbReference type="Proteomes" id="UP000604475"/>
    </source>
</evidence>
<feature type="signal peptide" evidence="1">
    <location>
        <begin position="1"/>
        <end position="28"/>
    </location>
</feature>
<evidence type="ECO:0000256" key="1">
    <source>
        <dbReference type="SAM" id="SignalP"/>
    </source>
</evidence>
<sequence length="268" mass="28534">MSTFGAPRPLRRLALALAGLLALVPALAACDLSSITGQKASDCSIYQDEEANDEALPLLLFLLDLSGNSPTTAQQVSQALRPYLDTALAEGGYVKLISSGGAGTELRTDPCFSGDAPYLVDRTNDTREMKDREAGGEALQTEIDHIVQQTSVSASGSATSLLAAINDDVQSLRSTPGVRIGEVTVVVWSDLLGTGQRDDCLNVDDKEASVQVAEALVTRCFSASQISVVDDAKIHFIGMNQGNLTPPQQELARYLRDELCRRLSSDCS</sequence>
<accession>A0A937UK72</accession>
<proteinExistence type="predicted"/>
<name>A0A937UK72_9ACTN</name>
<evidence type="ECO:0008006" key="4">
    <source>
        <dbReference type="Google" id="ProtNLM"/>
    </source>
</evidence>
<keyword evidence="1" id="KW-0732">Signal</keyword>
<dbReference type="Proteomes" id="UP000604475">
    <property type="component" value="Unassembled WGS sequence"/>
</dbReference>
<dbReference type="AlphaFoldDB" id="A0A937UK72"/>
<protein>
    <recommendedName>
        <fullName evidence="4">VWFA domain-containing protein</fullName>
    </recommendedName>
</protein>